<comment type="caution">
    <text evidence="1">The sequence shown here is derived from an EMBL/GenBank/DDBJ whole genome shotgun (WGS) entry which is preliminary data.</text>
</comment>
<gene>
    <name evidence="1" type="ORF">KJ970_10705</name>
</gene>
<organism evidence="1 2">
    <name type="scientific">Eiseniibacteriota bacterium</name>
    <dbReference type="NCBI Taxonomy" id="2212470"/>
    <lineage>
        <taxon>Bacteria</taxon>
        <taxon>Candidatus Eiseniibacteriota</taxon>
    </lineage>
</organism>
<protein>
    <submittedName>
        <fullName evidence="1">Uncharacterized protein</fullName>
    </submittedName>
</protein>
<reference evidence="1" key="1">
    <citation type="submission" date="2021-05" db="EMBL/GenBank/DDBJ databases">
        <title>Energy efficiency and biological interactions define the core microbiome of deep oligotrophic groundwater.</title>
        <authorList>
            <person name="Mehrshad M."/>
            <person name="Lopez-Fernandez M."/>
            <person name="Bell E."/>
            <person name="Bernier-Latmani R."/>
            <person name="Bertilsson S."/>
            <person name="Dopson M."/>
        </authorList>
    </citation>
    <scope>NUCLEOTIDE SEQUENCE</scope>
    <source>
        <strain evidence="1">Modern_marine.mb.64</strain>
    </source>
</reference>
<proteinExistence type="predicted"/>
<accession>A0A948S050</accession>
<sequence>METTHNTAMRAARAIANAGIGAKLQDVRYIEILDGDGKLLFKTELPELGHQDR</sequence>
<dbReference type="Proteomes" id="UP000777784">
    <property type="component" value="Unassembled WGS sequence"/>
</dbReference>
<name>A0A948S050_UNCEI</name>
<dbReference type="AlphaFoldDB" id="A0A948S050"/>
<evidence type="ECO:0000313" key="1">
    <source>
        <dbReference type="EMBL" id="MBU2691384.1"/>
    </source>
</evidence>
<evidence type="ECO:0000313" key="2">
    <source>
        <dbReference type="Proteomes" id="UP000777784"/>
    </source>
</evidence>
<dbReference type="EMBL" id="JAHJDP010000060">
    <property type="protein sequence ID" value="MBU2691384.1"/>
    <property type="molecule type" value="Genomic_DNA"/>
</dbReference>